<keyword evidence="3 7" id="KW-0812">Transmembrane</keyword>
<dbReference type="Pfam" id="PF02361">
    <property type="entry name" value="CbiQ"/>
    <property type="match status" value="1"/>
</dbReference>
<gene>
    <name evidence="8" type="ORF">EDC03_2346</name>
</gene>
<dbReference type="PANTHER" id="PTHR34857">
    <property type="entry name" value="SLL0384 PROTEIN"/>
    <property type="match status" value="1"/>
</dbReference>
<evidence type="ECO:0000256" key="4">
    <source>
        <dbReference type="ARBA" id="ARBA00022989"/>
    </source>
</evidence>
<comment type="subcellular location">
    <subcellularLocation>
        <location evidence="1">Cell membrane</location>
        <topology evidence="1">Multi-pass membrane protein</topology>
    </subcellularLocation>
</comment>
<evidence type="ECO:0000256" key="6">
    <source>
        <dbReference type="SAM" id="MobiDB-lite"/>
    </source>
</evidence>
<dbReference type="InterPro" id="IPR003339">
    <property type="entry name" value="ABC/ECF_trnsptr_transmembrane"/>
</dbReference>
<feature type="transmembrane region" description="Helical" evidence="7">
    <location>
        <begin position="116"/>
        <end position="136"/>
    </location>
</feature>
<organism evidence="8 9">
    <name type="scientific">Pseudokineococcus lusitanus</name>
    <dbReference type="NCBI Taxonomy" id="763993"/>
    <lineage>
        <taxon>Bacteria</taxon>
        <taxon>Bacillati</taxon>
        <taxon>Actinomycetota</taxon>
        <taxon>Actinomycetes</taxon>
        <taxon>Kineosporiales</taxon>
        <taxon>Kineosporiaceae</taxon>
        <taxon>Pseudokineococcus</taxon>
    </lineage>
</organism>
<dbReference type="EMBL" id="RJKN01000006">
    <property type="protein sequence ID" value="ROP34532.1"/>
    <property type="molecule type" value="Genomic_DNA"/>
</dbReference>
<feature type="transmembrane region" description="Helical" evidence="7">
    <location>
        <begin position="277"/>
        <end position="297"/>
    </location>
</feature>
<dbReference type="InterPro" id="IPR012809">
    <property type="entry name" value="ECF_CbiQ"/>
</dbReference>
<proteinExistence type="predicted"/>
<feature type="transmembrane region" description="Helical" evidence="7">
    <location>
        <begin position="71"/>
        <end position="104"/>
    </location>
</feature>
<feature type="region of interest" description="Disordered" evidence="6">
    <location>
        <begin position="1"/>
        <end position="41"/>
    </location>
</feature>
<keyword evidence="5 7" id="KW-0472">Membrane</keyword>
<name>A0A3N1GWG7_9ACTN</name>
<dbReference type="NCBIfam" id="TIGR02454">
    <property type="entry name" value="ECF_T_CbiQ"/>
    <property type="match status" value="1"/>
</dbReference>
<dbReference type="InParanoid" id="A0A3N1GWG7"/>
<evidence type="ECO:0000313" key="8">
    <source>
        <dbReference type="EMBL" id="ROP34532.1"/>
    </source>
</evidence>
<dbReference type="PANTHER" id="PTHR34857:SF2">
    <property type="entry name" value="SLL0384 PROTEIN"/>
    <property type="match status" value="1"/>
</dbReference>
<keyword evidence="4 7" id="KW-1133">Transmembrane helix</keyword>
<dbReference type="CDD" id="cd16914">
    <property type="entry name" value="EcfT"/>
    <property type="match status" value="1"/>
</dbReference>
<accession>A0A3N1GWG7</accession>
<evidence type="ECO:0000256" key="3">
    <source>
        <dbReference type="ARBA" id="ARBA00022692"/>
    </source>
</evidence>
<evidence type="ECO:0000256" key="7">
    <source>
        <dbReference type="SAM" id="Phobius"/>
    </source>
</evidence>
<dbReference type="InterPro" id="IPR051611">
    <property type="entry name" value="ECF_transporter_component"/>
</dbReference>
<dbReference type="Proteomes" id="UP000276232">
    <property type="component" value="Unassembled WGS sequence"/>
</dbReference>
<evidence type="ECO:0000256" key="1">
    <source>
        <dbReference type="ARBA" id="ARBA00004651"/>
    </source>
</evidence>
<comment type="caution">
    <text evidence="8">The sequence shown here is derived from an EMBL/GenBank/DDBJ whole genome shotgun (WGS) entry which is preliminary data.</text>
</comment>
<evidence type="ECO:0000256" key="5">
    <source>
        <dbReference type="ARBA" id="ARBA00023136"/>
    </source>
</evidence>
<dbReference type="GO" id="GO:0006824">
    <property type="term" value="P:cobalt ion transport"/>
    <property type="evidence" value="ECO:0007669"/>
    <property type="project" value="InterPro"/>
</dbReference>
<feature type="compositionally biased region" description="Low complexity" evidence="6">
    <location>
        <begin position="1"/>
        <end position="12"/>
    </location>
</feature>
<dbReference type="RefSeq" id="WP_199720197.1">
    <property type="nucleotide sequence ID" value="NZ_RJKN01000006.1"/>
</dbReference>
<sequence length="298" mass="30189">MRVTGAPRAPGRPARRARVAGAASAGRSSGTPPLAPGAPVLLPASRGPRRDGLHVLVASPVHRLPAHTKVVALTALAAGVVAVPAGAWAALAVCALLVLGVVAASRLPVGLVARRMVVEMPVVVFCLLLPLVATGPRVDVLGLELARDGLVGGATLLVKATLGVLAAVVLAGTTSARDLLAGLDRLRVPRPMVAVLTFAVRYAAVLAEEVRRLQVARAVRGGEDGRLRQLAAVAAGAGALFVRGYERGERVQRSMVVRGWTGTTPALASAPATARQWALALVVPAAAVAVAVVARAAA</sequence>
<reference evidence="8 9" key="1">
    <citation type="journal article" date="2015" name="Stand. Genomic Sci.">
        <title>Genomic Encyclopedia of Bacterial and Archaeal Type Strains, Phase III: the genomes of soil and plant-associated and newly described type strains.</title>
        <authorList>
            <person name="Whitman W.B."/>
            <person name="Woyke T."/>
            <person name="Klenk H.P."/>
            <person name="Zhou Y."/>
            <person name="Lilburn T.G."/>
            <person name="Beck B.J."/>
            <person name="De Vos P."/>
            <person name="Vandamme P."/>
            <person name="Eisen J.A."/>
            <person name="Garrity G."/>
            <person name="Hugenholtz P."/>
            <person name="Kyrpides N.C."/>
        </authorList>
    </citation>
    <scope>NUCLEOTIDE SEQUENCE [LARGE SCALE GENOMIC DNA]</scope>
    <source>
        <strain evidence="8 9">CECT 7306</strain>
    </source>
</reference>
<dbReference type="AlphaFoldDB" id="A0A3N1GWG7"/>
<keyword evidence="9" id="KW-1185">Reference proteome</keyword>
<feature type="transmembrane region" description="Helical" evidence="7">
    <location>
        <begin position="156"/>
        <end position="176"/>
    </location>
</feature>
<feature type="compositionally biased region" description="Low complexity" evidence="6">
    <location>
        <begin position="19"/>
        <end position="41"/>
    </location>
</feature>
<dbReference type="GO" id="GO:0043190">
    <property type="term" value="C:ATP-binding cassette (ABC) transporter complex"/>
    <property type="evidence" value="ECO:0007669"/>
    <property type="project" value="InterPro"/>
</dbReference>
<protein>
    <submittedName>
        <fullName evidence="8">Cobalt/nickel transport system permease protein</fullName>
    </submittedName>
</protein>
<evidence type="ECO:0000256" key="2">
    <source>
        <dbReference type="ARBA" id="ARBA00022475"/>
    </source>
</evidence>
<evidence type="ECO:0000313" key="9">
    <source>
        <dbReference type="Proteomes" id="UP000276232"/>
    </source>
</evidence>
<keyword evidence="2" id="KW-1003">Cell membrane</keyword>